<evidence type="ECO:0000256" key="3">
    <source>
        <dbReference type="ARBA" id="ARBA00012453"/>
    </source>
</evidence>
<evidence type="ECO:0000256" key="6">
    <source>
        <dbReference type="ARBA" id="ARBA00022801"/>
    </source>
</evidence>
<evidence type="ECO:0000256" key="13">
    <source>
        <dbReference type="PIRSR" id="PIRSR604385-2"/>
    </source>
</evidence>
<evidence type="ECO:0000256" key="2">
    <source>
        <dbReference type="ARBA" id="ARBA00007482"/>
    </source>
</evidence>
<proteinExistence type="inferred from homology"/>
<dbReference type="PANTHER" id="PTHR11839:SF5">
    <property type="entry name" value="ADP-RIBOSE PYROPHOSPHATASE"/>
    <property type="match status" value="1"/>
</dbReference>
<feature type="domain" description="Nudix hydrolase" evidence="15">
    <location>
        <begin position="56"/>
        <end position="201"/>
    </location>
</feature>
<dbReference type="Proteomes" id="UP001139311">
    <property type="component" value="Unassembled WGS sequence"/>
</dbReference>
<dbReference type="GO" id="GO:0006753">
    <property type="term" value="P:nucleoside phosphate metabolic process"/>
    <property type="evidence" value="ECO:0007669"/>
    <property type="project" value="TreeGrafter"/>
</dbReference>
<comment type="cofactor">
    <cofactor evidence="1 13">
        <name>Mg(2+)</name>
        <dbReference type="ChEBI" id="CHEBI:18420"/>
    </cofactor>
</comment>
<keyword evidence="17" id="KW-1185">Reference proteome</keyword>
<name>A0A9X1IED7_9PROT</name>
<feature type="short sequence motif" description="Nudix box" evidence="14">
    <location>
        <begin position="98"/>
        <end position="120"/>
    </location>
</feature>
<dbReference type="InterPro" id="IPR004385">
    <property type="entry name" value="NDP_pyrophosphatase"/>
</dbReference>
<dbReference type="InterPro" id="IPR000086">
    <property type="entry name" value="NUDIX_hydrolase_dom"/>
</dbReference>
<keyword evidence="6" id="KW-0378">Hydrolase</keyword>
<dbReference type="Gene3D" id="3.90.79.10">
    <property type="entry name" value="Nucleoside Triphosphate Pyrophosphohydrolase"/>
    <property type="match status" value="1"/>
</dbReference>
<dbReference type="GO" id="GO:0019693">
    <property type="term" value="P:ribose phosphate metabolic process"/>
    <property type="evidence" value="ECO:0007669"/>
    <property type="project" value="TreeGrafter"/>
</dbReference>
<organism evidence="16 17">
    <name type="scientific">Roseicella aerolata</name>
    <dbReference type="NCBI Taxonomy" id="2883479"/>
    <lineage>
        <taxon>Bacteria</taxon>
        <taxon>Pseudomonadati</taxon>
        <taxon>Pseudomonadota</taxon>
        <taxon>Alphaproteobacteria</taxon>
        <taxon>Acetobacterales</taxon>
        <taxon>Roseomonadaceae</taxon>
        <taxon>Roseicella</taxon>
    </lineage>
</organism>
<comment type="similarity">
    <text evidence="2">Belongs to the Nudix hydrolase family. NudF subfamily.</text>
</comment>
<dbReference type="PANTHER" id="PTHR11839">
    <property type="entry name" value="UDP/ADP-SUGAR PYROPHOSPHATASE"/>
    <property type="match status" value="1"/>
</dbReference>
<dbReference type="CDD" id="cd24155">
    <property type="entry name" value="NUDIX_ADPRase"/>
    <property type="match status" value="1"/>
</dbReference>
<evidence type="ECO:0000256" key="9">
    <source>
        <dbReference type="ARBA" id="ARBA00030162"/>
    </source>
</evidence>
<keyword evidence="5 13" id="KW-0479">Metal-binding</keyword>
<evidence type="ECO:0000256" key="7">
    <source>
        <dbReference type="ARBA" id="ARBA00022842"/>
    </source>
</evidence>
<gene>
    <name evidence="16" type="ORF">LHA35_14125</name>
</gene>
<reference evidence="16" key="1">
    <citation type="submission" date="2021-10" db="EMBL/GenBank/DDBJ databases">
        <title>Roseicella aerolatum sp. nov., isolated from aerosols of e-waste dismantling site.</title>
        <authorList>
            <person name="Qin T."/>
        </authorList>
    </citation>
    <scope>NUCLEOTIDE SEQUENCE</scope>
    <source>
        <strain evidence="16">GB24</strain>
    </source>
</reference>
<comment type="caution">
    <text evidence="16">The sequence shown here is derived from an EMBL/GenBank/DDBJ whole genome shotgun (WGS) entry which is preliminary data.</text>
</comment>
<dbReference type="GO" id="GO:0047631">
    <property type="term" value="F:ADP-ribose diphosphatase activity"/>
    <property type="evidence" value="ECO:0007669"/>
    <property type="project" value="UniProtKB-EC"/>
</dbReference>
<dbReference type="GO" id="GO:0019144">
    <property type="term" value="F:ADP-sugar diphosphatase activity"/>
    <property type="evidence" value="ECO:0007669"/>
    <property type="project" value="TreeGrafter"/>
</dbReference>
<evidence type="ECO:0000313" key="16">
    <source>
        <dbReference type="EMBL" id="MCB4822872.1"/>
    </source>
</evidence>
<dbReference type="NCBIfam" id="TIGR00052">
    <property type="entry name" value="nudix-type nucleoside diphosphatase, YffH/AdpP family"/>
    <property type="match status" value="1"/>
</dbReference>
<dbReference type="Pfam" id="PF00293">
    <property type="entry name" value="NUDIX"/>
    <property type="match status" value="1"/>
</dbReference>
<feature type="binding site" evidence="13">
    <location>
        <position position="97"/>
    </location>
    <ligand>
        <name>Mg(2+)</name>
        <dbReference type="ChEBI" id="CHEBI:18420"/>
        <label>1</label>
    </ligand>
</feature>
<feature type="binding site" evidence="13">
    <location>
        <position position="117"/>
    </location>
    <ligand>
        <name>Mg(2+)</name>
        <dbReference type="ChEBI" id="CHEBI:18420"/>
        <label>1</label>
    </ligand>
</feature>
<comment type="function">
    <text evidence="8">Acts on ADP-mannose and ADP-glucose as well as ADP-ribose. Prevents glycogen biosynthesis. The reaction catalyzed by this enzyme is a limiting step of the gluconeogenic process.</text>
</comment>
<evidence type="ECO:0000256" key="8">
    <source>
        <dbReference type="ARBA" id="ARBA00025164"/>
    </source>
</evidence>
<dbReference type="InterPro" id="IPR015797">
    <property type="entry name" value="NUDIX_hydrolase-like_dom_sf"/>
</dbReference>
<sequence>MKARPAKAPPIPAHPGVTVLEDEVVWDGRFPLQRVRFTYTRFDGSQSGALTWELWRRHAGVAVLPYDPKADAVALIEQFRLPALAAGLDPVMIECPAGLREIGEAPEDVARRETQEETSLRPDRFELICRTMLMQGGCDELMHYYAARVHLPEPGKAGTHGLVEEHENTRVIILPAEEAFAMLDANRIMNATAMVCLWWLRHHRARLRQEWA</sequence>
<protein>
    <recommendedName>
        <fullName evidence="4">ADP-ribose pyrophosphatase</fullName>
        <ecNumber evidence="3">3.6.1.13</ecNumber>
    </recommendedName>
    <alternativeName>
        <fullName evidence="9">ADP-ribose diphosphatase</fullName>
    </alternativeName>
    <alternativeName>
        <fullName evidence="11">ADP-ribose phosphohydrolase</fullName>
    </alternativeName>
    <alternativeName>
        <fullName evidence="10">Adenosine diphosphoribose pyrophosphatase</fullName>
    </alternativeName>
</protein>
<accession>A0A9X1IED7</accession>
<evidence type="ECO:0000256" key="10">
    <source>
        <dbReference type="ARBA" id="ARBA00030308"/>
    </source>
</evidence>
<evidence type="ECO:0000256" key="5">
    <source>
        <dbReference type="ARBA" id="ARBA00022723"/>
    </source>
</evidence>
<dbReference type="AlphaFoldDB" id="A0A9X1IED7"/>
<dbReference type="EC" id="3.6.1.13" evidence="3"/>
<evidence type="ECO:0000256" key="1">
    <source>
        <dbReference type="ARBA" id="ARBA00001946"/>
    </source>
</evidence>
<dbReference type="RefSeq" id="WP_226608922.1">
    <property type="nucleotide sequence ID" value="NZ_JAJAQI010000020.1"/>
</dbReference>
<evidence type="ECO:0000313" key="17">
    <source>
        <dbReference type="Proteomes" id="UP001139311"/>
    </source>
</evidence>
<keyword evidence="7 13" id="KW-0460">Magnesium</keyword>
<evidence type="ECO:0000259" key="15">
    <source>
        <dbReference type="PROSITE" id="PS51462"/>
    </source>
</evidence>
<feature type="binding site" evidence="13">
    <location>
        <position position="113"/>
    </location>
    <ligand>
        <name>Mg(2+)</name>
        <dbReference type="ChEBI" id="CHEBI:18420"/>
        <label>1</label>
    </ligand>
</feature>
<evidence type="ECO:0000256" key="14">
    <source>
        <dbReference type="PIRSR" id="PIRSR604385-3"/>
    </source>
</evidence>
<evidence type="ECO:0000256" key="11">
    <source>
        <dbReference type="ARBA" id="ARBA00033056"/>
    </source>
</evidence>
<evidence type="ECO:0000256" key="4">
    <source>
        <dbReference type="ARBA" id="ARBA00013297"/>
    </source>
</evidence>
<dbReference type="GO" id="GO:0046872">
    <property type="term" value="F:metal ion binding"/>
    <property type="evidence" value="ECO:0007669"/>
    <property type="project" value="UniProtKB-KW"/>
</dbReference>
<comment type="catalytic activity">
    <reaction evidence="12">
        <text>ADP-D-ribose + H2O = D-ribose 5-phosphate + AMP + 2 H(+)</text>
        <dbReference type="Rhea" id="RHEA:10412"/>
        <dbReference type="ChEBI" id="CHEBI:15377"/>
        <dbReference type="ChEBI" id="CHEBI:15378"/>
        <dbReference type="ChEBI" id="CHEBI:57967"/>
        <dbReference type="ChEBI" id="CHEBI:78346"/>
        <dbReference type="ChEBI" id="CHEBI:456215"/>
        <dbReference type="EC" id="3.6.1.13"/>
    </reaction>
</comment>
<evidence type="ECO:0000256" key="12">
    <source>
        <dbReference type="ARBA" id="ARBA00049546"/>
    </source>
</evidence>
<dbReference type="PROSITE" id="PS51462">
    <property type="entry name" value="NUDIX"/>
    <property type="match status" value="1"/>
</dbReference>
<dbReference type="EMBL" id="JAJAQI010000020">
    <property type="protein sequence ID" value="MCB4822872.1"/>
    <property type="molecule type" value="Genomic_DNA"/>
</dbReference>
<dbReference type="GO" id="GO:0005829">
    <property type="term" value="C:cytosol"/>
    <property type="evidence" value="ECO:0007669"/>
    <property type="project" value="TreeGrafter"/>
</dbReference>
<feature type="binding site" evidence="13">
    <location>
        <position position="167"/>
    </location>
    <ligand>
        <name>Mg(2+)</name>
        <dbReference type="ChEBI" id="CHEBI:18420"/>
        <label>1</label>
    </ligand>
</feature>
<dbReference type="SUPFAM" id="SSF55811">
    <property type="entry name" value="Nudix"/>
    <property type="match status" value="1"/>
</dbReference>